<feature type="region of interest" description="Disordered" evidence="1">
    <location>
        <begin position="1"/>
        <end position="96"/>
    </location>
</feature>
<dbReference type="EMBL" id="AMZH03019305">
    <property type="protein sequence ID" value="RRT40534.1"/>
    <property type="molecule type" value="Genomic_DNA"/>
</dbReference>
<feature type="compositionally biased region" description="Basic and acidic residues" evidence="1">
    <location>
        <begin position="78"/>
        <end position="93"/>
    </location>
</feature>
<evidence type="ECO:0000256" key="1">
    <source>
        <dbReference type="SAM" id="MobiDB-lite"/>
    </source>
</evidence>
<feature type="compositionally biased region" description="Basic and acidic residues" evidence="1">
    <location>
        <begin position="28"/>
        <end position="47"/>
    </location>
</feature>
<comment type="caution">
    <text evidence="2">The sequence shown here is derived from an EMBL/GenBank/DDBJ whole genome shotgun (WGS) entry which is preliminary data.</text>
</comment>
<evidence type="ECO:0000313" key="2">
    <source>
        <dbReference type="EMBL" id="RRT40534.1"/>
    </source>
</evidence>
<feature type="region of interest" description="Disordered" evidence="1">
    <location>
        <begin position="183"/>
        <end position="223"/>
    </location>
</feature>
<name>A0A426XM46_ENSVE</name>
<feature type="compositionally biased region" description="Polar residues" evidence="1">
    <location>
        <begin position="1"/>
        <end position="13"/>
    </location>
</feature>
<dbReference type="AlphaFoldDB" id="A0A426XM46"/>
<feature type="compositionally biased region" description="Basic and acidic residues" evidence="1">
    <location>
        <begin position="54"/>
        <end position="67"/>
    </location>
</feature>
<evidence type="ECO:0000313" key="3">
    <source>
        <dbReference type="Proteomes" id="UP000287651"/>
    </source>
</evidence>
<accession>A0A426XM46</accession>
<reference evidence="2 3" key="1">
    <citation type="journal article" date="2014" name="Agronomy (Basel)">
        <title>A Draft Genome Sequence for Ensete ventricosum, the Drought-Tolerant Tree Against Hunger.</title>
        <authorList>
            <person name="Harrison J."/>
            <person name="Moore K.A."/>
            <person name="Paszkiewicz K."/>
            <person name="Jones T."/>
            <person name="Grant M."/>
            <person name="Ambacheew D."/>
            <person name="Muzemil S."/>
            <person name="Studholme D.J."/>
        </authorList>
    </citation>
    <scope>NUCLEOTIDE SEQUENCE [LARGE SCALE GENOMIC DNA]</scope>
</reference>
<dbReference type="Proteomes" id="UP000287651">
    <property type="component" value="Unassembled WGS sequence"/>
</dbReference>
<gene>
    <name evidence="2" type="ORF">B296_00008021</name>
</gene>
<proteinExistence type="predicted"/>
<sequence length="248" mass="27260">MRNWRESNSTTLLPSGGSKRRRGWSDTSVRRAERNDGQIEAIADKNQKAAAIGRDCERGWSPEDSTRSTRGGSWPEIRPGDRKQRSNKQRSDVADEVESNTVGQVLVAIGNCYSCLGCKGRSKQMVFFGKDMHSTPSRCCSESVESCSLEELESYHSTCFHMKKAKSRQGRGRLCWRYHAKSGDEKSNGAGCDLSEPRAEQPKMRRGKKPLLQAKGGSAGGMAKANRVQVGNATVRYKADGGALVSQP</sequence>
<organism evidence="2 3">
    <name type="scientific">Ensete ventricosum</name>
    <name type="common">Abyssinian banana</name>
    <name type="synonym">Musa ensete</name>
    <dbReference type="NCBI Taxonomy" id="4639"/>
    <lineage>
        <taxon>Eukaryota</taxon>
        <taxon>Viridiplantae</taxon>
        <taxon>Streptophyta</taxon>
        <taxon>Embryophyta</taxon>
        <taxon>Tracheophyta</taxon>
        <taxon>Spermatophyta</taxon>
        <taxon>Magnoliopsida</taxon>
        <taxon>Liliopsida</taxon>
        <taxon>Zingiberales</taxon>
        <taxon>Musaceae</taxon>
        <taxon>Ensete</taxon>
    </lineage>
</organism>
<protein>
    <submittedName>
        <fullName evidence="2">Uncharacterized protein</fullName>
    </submittedName>
</protein>